<dbReference type="EMBL" id="CACTIH010009226">
    <property type="protein sequence ID" value="CAA3027871.1"/>
    <property type="molecule type" value="Genomic_DNA"/>
</dbReference>
<dbReference type="Pfam" id="PF05904">
    <property type="entry name" value="DUF863"/>
    <property type="match status" value="1"/>
</dbReference>
<dbReference type="AlphaFoldDB" id="A0A8S0V2T9"/>
<organism evidence="1 2">
    <name type="scientific">Olea europaea subsp. europaea</name>
    <dbReference type="NCBI Taxonomy" id="158383"/>
    <lineage>
        <taxon>Eukaryota</taxon>
        <taxon>Viridiplantae</taxon>
        <taxon>Streptophyta</taxon>
        <taxon>Embryophyta</taxon>
        <taxon>Tracheophyta</taxon>
        <taxon>Spermatophyta</taxon>
        <taxon>Magnoliopsida</taxon>
        <taxon>eudicotyledons</taxon>
        <taxon>Gunneridae</taxon>
        <taxon>Pentapetalae</taxon>
        <taxon>asterids</taxon>
        <taxon>lamiids</taxon>
        <taxon>Lamiales</taxon>
        <taxon>Oleaceae</taxon>
        <taxon>Oleeae</taxon>
        <taxon>Olea</taxon>
    </lineage>
</organism>
<dbReference type="PANTHER" id="PTHR33167">
    <property type="entry name" value="TRANSCRIPTION FACTOR, PUTATIVE (DUF863)-RELATED"/>
    <property type="match status" value="1"/>
</dbReference>
<comment type="caution">
    <text evidence="1">The sequence shown here is derived from an EMBL/GenBank/DDBJ whole genome shotgun (WGS) entry which is preliminary data.</text>
</comment>
<name>A0A8S0V2T9_OLEEU</name>
<protein>
    <submittedName>
        <fullName evidence="1">Uncharacterized protein</fullName>
    </submittedName>
</protein>
<evidence type="ECO:0000313" key="2">
    <source>
        <dbReference type="Proteomes" id="UP000594638"/>
    </source>
</evidence>
<accession>A0A8S0V2T9</accession>
<dbReference type="OrthoDB" id="630817at2759"/>
<keyword evidence="2" id="KW-1185">Reference proteome</keyword>
<proteinExistence type="predicted"/>
<dbReference type="Gene3D" id="1.20.5.110">
    <property type="match status" value="1"/>
</dbReference>
<dbReference type="PANTHER" id="PTHR33167:SF4">
    <property type="entry name" value="TRANSCRIPTION FACTOR, PUTATIVE (DUF863)-RELATED"/>
    <property type="match status" value="1"/>
</dbReference>
<reference evidence="1 2" key="1">
    <citation type="submission" date="2019-12" db="EMBL/GenBank/DDBJ databases">
        <authorList>
            <person name="Alioto T."/>
            <person name="Alioto T."/>
            <person name="Gomez Garrido J."/>
        </authorList>
    </citation>
    <scope>NUCLEOTIDE SEQUENCE [LARGE SCALE GENOMIC DNA]</scope>
</reference>
<sequence length="130" mass="14375">MAKAKQGDTLLDLSYILGELKGMATDMGSELDRACQLRIQAMLFLPHCVHLTILHSDFVIPTASCKRSSASLSRHEVAEDIQIFGGLMRATGHSSNSGLIRRNGMRNLGEDDVNSLTLRLHLLKVRFALR</sequence>
<dbReference type="Gramene" id="OE9A001315T1">
    <property type="protein sequence ID" value="OE9A001315C1"/>
    <property type="gene ID" value="OE9A001315"/>
</dbReference>
<dbReference type="InterPro" id="IPR008581">
    <property type="entry name" value="DUF863_pln"/>
</dbReference>
<evidence type="ECO:0000313" key="1">
    <source>
        <dbReference type="EMBL" id="CAA3027871.1"/>
    </source>
</evidence>
<gene>
    <name evidence="1" type="ORF">OLEA9_A001315</name>
</gene>
<dbReference type="Proteomes" id="UP000594638">
    <property type="component" value="Unassembled WGS sequence"/>
</dbReference>